<dbReference type="InterPro" id="IPR001254">
    <property type="entry name" value="Trypsin_dom"/>
</dbReference>
<dbReference type="GO" id="GO:0004252">
    <property type="term" value="F:serine-type endopeptidase activity"/>
    <property type="evidence" value="ECO:0007669"/>
    <property type="project" value="InterPro"/>
</dbReference>
<sequence>MMKLYLTTIILLCCEQFAKTITAQGMPISPCPKMFQYRFDGVEWFGLIAVRNPEVHGLQLRVILSMRGKPTTNYLGEIELLTRGQFTSNAPVLYKIRFPKHHFPPKLVLISTNNRVICFGSADHSIFMTQIQLEHTRKLSFIPDKKTSSLIVPSGGNLESEMAVGKEMPANHEFGSKQLPHIQFKKKPFHSPVEICGKIDRSLDFRLPKSDLNDESRFTSSDTSVGDTNRSQSQSPIFVSPGDYDYDGENVLDEVEVDADDSVIFIDDPPTTTTSKTLPSLTRGAWPWLAAIYVNNITSLDFQCCGTLVSSRVVISSAHCFQMFKHRLTANEVLVFLGRHNLKNWNEEGSLAAPVDSIYIHSDYNQQISDYDADIAVLVLKDEVRFNTFIQPVCLWSGSSKTEYIVGEHGIVIGWSFDRSAANTTKHNSELTDTSNNEADANNSKPKVLKAPIVSNEVCVKANADFKSLLSSRTFCAGVMVDTSTQRQGGRAIHSGISGAGLMIMKNNRWMLRGTVSAALPSGRKRSPSGNNDAEHCCGDQYLIYADVAKFIDWIMAFII</sequence>
<dbReference type="RefSeq" id="XP_034116172.1">
    <property type="nucleotide sequence ID" value="XM_034260281.2"/>
</dbReference>
<protein>
    <submittedName>
        <fullName evidence="6">Serine protease gd</fullName>
    </submittedName>
</protein>
<keyword evidence="6" id="KW-0378">Hydrolase</keyword>
<keyword evidence="1" id="KW-1015">Disulfide bond</keyword>
<name>A0A6P8ZEC7_DROAB</name>
<evidence type="ECO:0000313" key="5">
    <source>
        <dbReference type="Proteomes" id="UP000515160"/>
    </source>
</evidence>
<dbReference type="PANTHER" id="PTHR24260">
    <property type="match status" value="1"/>
</dbReference>
<accession>A0A6P8ZEC7</accession>
<evidence type="ECO:0000256" key="3">
    <source>
        <dbReference type="SAM" id="SignalP"/>
    </source>
</evidence>
<dbReference type="Pfam" id="PF00089">
    <property type="entry name" value="Trypsin"/>
    <property type="match status" value="1"/>
</dbReference>
<dbReference type="InterPro" id="IPR009003">
    <property type="entry name" value="Peptidase_S1_PA"/>
</dbReference>
<dbReference type="FunFam" id="2.40.10.10:FF:000068">
    <property type="entry name" value="transmembrane protease serine 2"/>
    <property type="match status" value="1"/>
</dbReference>
<dbReference type="InterPro" id="IPR051333">
    <property type="entry name" value="CLIP_Serine_Protease"/>
</dbReference>
<keyword evidence="3" id="KW-0732">Signal</keyword>
<dbReference type="PANTHER" id="PTHR24260:SF143">
    <property type="entry name" value="SERINE PROTEASE GD-LIKE PROTEIN"/>
    <property type="match status" value="1"/>
</dbReference>
<feature type="compositionally biased region" description="Polar residues" evidence="2">
    <location>
        <begin position="218"/>
        <end position="237"/>
    </location>
</feature>
<feature type="domain" description="Peptidase S1" evidence="4">
    <location>
        <begin position="265"/>
        <end position="560"/>
    </location>
</feature>
<dbReference type="Proteomes" id="UP000515160">
    <property type="component" value="Chromosome X"/>
</dbReference>
<keyword evidence="5" id="KW-1185">Reference proteome</keyword>
<dbReference type="PROSITE" id="PS50240">
    <property type="entry name" value="TRYPSIN_DOM"/>
    <property type="match status" value="1"/>
</dbReference>
<evidence type="ECO:0000313" key="6">
    <source>
        <dbReference type="RefSeq" id="XP_034116172.1"/>
    </source>
</evidence>
<dbReference type="GeneID" id="117575858"/>
<feature type="signal peptide" evidence="3">
    <location>
        <begin position="1"/>
        <end position="23"/>
    </location>
</feature>
<evidence type="ECO:0000256" key="2">
    <source>
        <dbReference type="SAM" id="MobiDB-lite"/>
    </source>
</evidence>
<dbReference type="Pfam" id="PF16030">
    <property type="entry name" value="GD_N"/>
    <property type="match status" value="1"/>
</dbReference>
<feature type="chain" id="PRO_5028214212" evidence="3">
    <location>
        <begin position="24"/>
        <end position="560"/>
    </location>
</feature>
<proteinExistence type="predicted"/>
<dbReference type="AlphaFoldDB" id="A0A6P8ZEC7"/>
<organism evidence="5 6">
    <name type="scientific">Drosophila albomicans</name>
    <name type="common">Fruit fly</name>
    <dbReference type="NCBI Taxonomy" id="7291"/>
    <lineage>
        <taxon>Eukaryota</taxon>
        <taxon>Metazoa</taxon>
        <taxon>Ecdysozoa</taxon>
        <taxon>Arthropoda</taxon>
        <taxon>Hexapoda</taxon>
        <taxon>Insecta</taxon>
        <taxon>Pterygota</taxon>
        <taxon>Neoptera</taxon>
        <taxon>Endopterygota</taxon>
        <taxon>Diptera</taxon>
        <taxon>Brachycera</taxon>
        <taxon>Muscomorpha</taxon>
        <taxon>Ephydroidea</taxon>
        <taxon>Drosophilidae</taxon>
        <taxon>Drosophila</taxon>
    </lineage>
</organism>
<evidence type="ECO:0000259" key="4">
    <source>
        <dbReference type="PROSITE" id="PS50240"/>
    </source>
</evidence>
<dbReference type="InterPro" id="IPR043504">
    <property type="entry name" value="Peptidase_S1_PA_chymotrypsin"/>
</dbReference>
<dbReference type="OrthoDB" id="238681at2759"/>
<gene>
    <name evidence="6" type="primary">LOC117575858</name>
</gene>
<dbReference type="CDD" id="cd00190">
    <property type="entry name" value="Tryp_SPc"/>
    <property type="match status" value="1"/>
</dbReference>
<keyword evidence="6" id="KW-0645">Protease</keyword>
<dbReference type="SMART" id="SM00020">
    <property type="entry name" value="Tryp_SPc"/>
    <property type="match status" value="1"/>
</dbReference>
<dbReference type="SUPFAM" id="SSF50494">
    <property type="entry name" value="Trypsin-like serine proteases"/>
    <property type="match status" value="1"/>
</dbReference>
<dbReference type="GO" id="GO:0006508">
    <property type="term" value="P:proteolysis"/>
    <property type="evidence" value="ECO:0007669"/>
    <property type="project" value="UniProtKB-KW"/>
</dbReference>
<dbReference type="Gene3D" id="2.40.10.10">
    <property type="entry name" value="Trypsin-like serine proteases"/>
    <property type="match status" value="1"/>
</dbReference>
<feature type="region of interest" description="Disordered" evidence="2">
    <location>
        <begin position="214"/>
        <end position="239"/>
    </location>
</feature>
<reference evidence="6" key="1">
    <citation type="submission" date="2025-08" db="UniProtKB">
        <authorList>
            <consortium name="RefSeq"/>
        </authorList>
    </citation>
    <scope>IDENTIFICATION</scope>
    <source>
        <strain evidence="6">15112-1751.03</strain>
        <tissue evidence="6">Whole Adult</tissue>
    </source>
</reference>
<evidence type="ECO:0000256" key="1">
    <source>
        <dbReference type="ARBA" id="ARBA00023157"/>
    </source>
</evidence>
<dbReference type="InterPro" id="IPR031986">
    <property type="entry name" value="GD_N"/>
</dbReference>